<comment type="caution">
    <text evidence="1">The sequence shown here is derived from an EMBL/GenBank/DDBJ whole genome shotgun (WGS) entry which is preliminary data.</text>
</comment>
<accession>A0A542BQT2</accession>
<dbReference type="EMBL" id="VISQ01000001">
    <property type="protein sequence ID" value="TVZ71527.1"/>
    <property type="molecule type" value="Genomic_DNA"/>
</dbReference>
<protein>
    <submittedName>
        <fullName evidence="1">Uncharacterized protein</fullName>
    </submittedName>
</protein>
<proteinExistence type="predicted"/>
<dbReference type="AlphaFoldDB" id="A0A542BQT2"/>
<organism evidence="1">
    <name type="scientific">Serratia fonticola</name>
    <dbReference type="NCBI Taxonomy" id="47917"/>
    <lineage>
        <taxon>Bacteria</taxon>
        <taxon>Pseudomonadati</taxon>
        <taxon>Pseudomonadota</taxon>
        <taxon>Gammaproteobacteria</taxon>
        <taxon>Enterobacterales</taxon>
        <taxon>Yersiniaceae</taxon>
        <taxon>Serratia</taxon>
    </lineage>
</organism>
<reference evidence="1" key="2">
    <citation type="submission" date="2019-08" db="EMBL/GenBank/DDBJ databases">
        <title>Investigation of anaerobic lignin degradation for improved lignocellulosic biofuels.</title>
        <authorList>
            <person name="Deangelis K.PhD."/>
        </authorList>
    </citation>
    <scope>NUCLEOTIDE SEQUENCE [LARGE SCALE GENOMIC DNA]</scope>
    <source>
        <strain evidence="1">128R</strain>
    </source>
</reference>
<evidence type="ECO:0000313" key="1">
    <source>
        <dbReference type="EMBL" id="TVZ71527.1"/>
    </source>
</evidence>
<sequence>MRAIGYRHRRLQGMAAVLGGRLFKFSFLTDHIHTIHFVNQSSTQHSL</sequence>
<gene>
    <name evidence="1" type="ORF">FHU10_4158</name>
</gene>
<reference evidence="1" key="1">
    <citation type="submission" date="2019-06" db="EMBL/GenBank/DDBJ databases">
        <authorList>
            <person name="Deangelis K."/>
            <person name="Huntemann M."/>
            <person name="Clum A."/>
            <person name="Pillay M."/>
            <person name="Palaniappan K."/>
            <person name="Varghese N."/>
            <person name="Mikhailova N."/>
            <person name="Stamatis D."/>
            <person name="Reddy T."/>
            <person name="Daum C."/>
            <person name="Shapiro N."/>
            <person name="Ivanova N."/>
            <person name="Kyrpides N."/>
            <person name="Woyke T."/>
        </authorList>
    </citation>
    <scope>NUCLEOTIDE SEQUENCE [LARGE SCALE GENOMIC DNA]</scope>
    <source>
        <strain evidence="1">128R</strain>
    </source>
</reference>
<name>A0A542BQT2_SERFO</name>